<sequence>RENKRTVLELLLAHWALFCDNVFTRLRLQAVLLVPTQENGGIFRPVEVVKPPGPTECRPGVPAPLHRRDSHSVQRQRS</sequence>
<organism evidence="2 3">
    <name type="scientific">Chiloscyllium punctatum</name>
    <name type="common">Brownbanded bambooshark</name>
    <name type="synonym">Hemiscyllium punctatum</name>
    <dbReference type="NCBI Taxonomy" id="137246"/>
    <lineage>
        <taxon>Eukaryota</taxon>
        <taxon>Metazoa</taxon>
        <taxon>Chordata</taxon>
        <taxon>Craniata</taxon>
        <taxon>Vertebrata</taxon>
        <taxon>Chondrichthyes</taxon>
        <taxon>Elasmobranchii</taxon>
        <taxon>Galeomorphii</taxon>
        <taxon>Galeoidea</taxon>
        <taxon>Orectolobiformes</taxon>
        <taxon>Hemiscylliidae</taxon>
        <taxon>Chiloscyllium</taxon>
    </lineage>
</organism>
<protein>
    <submittedName>
        <fullName evidence="2">Uncharacterized protein</fullName>
    </submittedName>
</protein>
<proteinExistence type="predicted"/>
<gene>
    <name evidence="2" type="ORF">chiPu_0021531</name>
</gene>
<name>A0A401RH43_CHIPU</name>
<evidence type="ECO:0000313" key="3">
    <source>
        <dbReference type="Proteomes" id="UP000287033"/>
    </source>
</evidence>
<accession>A0A401RH43</accession>
<reference evidence="2 3" key="1">
    <citation type="journal article" date="2018" name="Nat. Ecol. Evol.">
        <title>Shark genomes provide insights into elasmobranch evolution and the origin of vertebrates.</title>
        <authorList>
            <person name="Hara Y"/>
            <person name="Yamaguchi K"/>
            <person name="Onimaru K"/>
            <person name="Kadota M"/>
            <person name="Koyanagi M"/>
            <person name="Keeley SD"/>
            <person name="Tatsumi K"/>
            <person name="Tanaka K"/>
            <person name="Motone F"/>
            <person name="Kageyama Y"/>
            <person name="Nozu R"/>
            <person name="Adachi N"/>
            <person name="Nishimura O"/>
            <person name="Nakagawa R"/>
            <person name="Tanegashima C"/>
            <person name="Kiyatake I"/>
            <person name="Matsumoto R"/>
            <person name="Murakumo K"/>
            <person name="Nishida K"/>
            <person name="Terakita A"/>
            <person name="Kuratani S"/>
            <person name="Sato K"/>
            <person name="Hyodo S Kuraku.S."/>
        </authorList>
    </citation>
    <scope>NUCLEOTIDE SEQUENCE [LARGE SCALE GENOMIC DNA]</scope>
</reference>
<feature type="non-terminal residue" evidence="2">
    <location>
        <position position="1"/>
    </location>
</feature>
<feature type="region of interest" description="Disordered" evidence="1">
    <location>
        <begin position="53"/>
        <end position="78"/>
    </location>
</feature>
<dbReference type="Proteomes" id="UP000287033">
    <property type="component" value="Unassembled WGS sequence"/>
</dbReference>
<evidence type="ECO:0000256" key="1">
    <source>
        <dbReference type="SAM" id="MobiDB-lite"/>
    </source>
</evidence>
<evidence type="ECO:0000313" key="2">
    <source>
        <dbReference type="EMBL" id="GCC17440.1"/>
    </source>
</evidence>
<keyword evidence="3" id="KW-1185">Reference proteome</keyword>
<comment type="caution">
    <text evidence="2">The sequence shown here is derived from an EMBL/GenBank/DDBJ whole genome shotgun (WGS) entry which is preliminary data.</text>
</comment>
<dbReference type="EMBL" id="BEZZ01004115">
    <property type="protein sequence ID" value="GCC17440.1"/>
    <property type="molecule type" value="Genomic_DNA"/>
</dbReference>
<dbReference type="AlphaFoldDB" id="A0A401RH43"/>